<sequence length="141" mass="15386">MKTLCFLTHQEIFDKAARHLFSQSHAGLSPRRGGAYRGYCGGCPVGNFIAPGDYITAMEGVPVLFVGAAANVAPSSMEAAIRALKRALLRSRINVYDPSTVELLSCLQNAHDVFGEWEWRDRLESIACQFGLCADLLEHAA</sequence>
<evidence type="ECO:0000313" key="2">
    <source>
        <dbReference type="Proteomes" id="UP000035963"/>
    </source>
</evidence>
<dbReference type="OrthoDB" id="8926035at2"/>
<accession>A0A0J1CIB4</accession>
<dbReference type="RefSeq" id="WP_047898128.1">
    <property type="nucleotide sequence ID" value="NZ_AEJF01000258.1"/>
</dbReference>
<reference evidence="1 2" key="1">
    <citation type="journal article" date="2015" name="Genome Announc.">
        <title>Draft Genome Sequence of Burkholderia sp. Strain PML1(12), an Ectomycorrhizosphere-Inhabiting Bacterium with Effective Mineral-Weathering Ability.</title>
        <authorList>
            <person name="Uroz S."/>
            <person name="Oger P."/>
        </authorList>
    </citation>
    <scope>NUCLEOTIDE SEQUENCE [LARGE SCALE GENOMIC DNA]</scope>
    <source>
        <strain evidence="2">PML1(12)</strain>
    </source>
</reference>
<dbReference type="Proteomes" id="UP000035963">
    <property type="component" value="Unassembled WGS sequence"/>
</dbReference>
<evidence type="ECO:0000313" key="1">
    <source>
        <dbReference type="EMBL" id="KLU20407.1"/>
    </source>
</evidence>
<organism evidence="1 2">
    <name type="scientific">Caballeronia mineralivorans PML1(12)</name>
    <dbReference type="NCBI Taxonomy" id="908627"/>
    <lineage>
        <taxon>Bacteria</taxon>
        <taxon>Pseudomonadati</taxon>
        <taxon>Pseudomonadota</taxon>
        <taxon>Betaproteobacteria</taxon>
        <taxon>Burkholderiales</taxon>
        <taxon>Burkholderiaceae</taxon>
        <taxon>Caballeronia</taxon>
    </lineage>
</organism>
<dbReference type="AlphaFoldDB" id="A0A0J1CIB4"/>
<protein>
    <submittedName>
        <fullName evidence="1">Uncharacterized protein</fullName>
    </submittedName>
</protein>
<gene>
    <name evidence="1" type="ORF">EOS_41945</name>
</gene>
<name>A0A0J1CIB4_9BURK</name>
<proteinExistence type="predicted"/>
<keyword evidence="2" id="KW-1185">Reference proteome</keyword>
<comment type="caution">
    <text evidence="1">The sequence shown here is derived from an EMBL/GenBank/DDBJ whole genome shotgun (WGS) entry which is preliminary data.</text>
</comment>
<dbReference type="EMBL" id="AEJF01000258">
    <property type="protein sequence ID" value="KLU20407.1"/>
    <property type="molecule type" value="Genomic_DNA"/>
</dbReference>
<dbReference type="PATRIC" id="fig|908627.4.peg.9433"/>